<dbReference type="Gene3D" id="3.30.420.10">
    <property type="entry name" value="Ribonuclease H-like superfamily/Ribonuclease H"/>
    <property type="match status" value="1"/>
</dbReference>
<dbReference type="AlphaFoldDB" id="A0A922IEZ2"/>
<organism evidence="1 2">
    <name type="scientific">Dermatophagoides farinae</name>
    <name type="common">American house dust mite</name>
    <dbReference type="NCBI Taxonomy" id="6954"/>
    <lineage>
        <taxon>Eukaryota</taxon>
        <taxon>Metazoa</taxon>
        <taxon>Ecdysozoa</taxon>
        <taxon>Arthropoda</taxon>
        <taxon>Chelicerata</taxon>
        <taxon>Arachnida</taxon>
        <taxon>Acari</taxon>
        <taxon>Acariformes</taxon>
        <taxon>Sarcoptiformes</taxon>
        <taxon>Astigmata</taxon>
        <taxon>Psoroptidia</taxon>
        <taxon>Analgoidea</taxon>
        <taxon>Pyroglyphidae</taxon>
        <taxon>Dermatophagoidinae</taxon>
        <taxon>Dermatophagoides</taxon>
    </lineage>
</organism>
<dbReference type="GO" id="GO:0003676">
    <property type="term" value="F:nucleic acid binding"/>
    <property type="evidence" value="ECO:0007669"/>
    <property type="project" value="InterPro"/>
</dbReference>
<keyword evidence="2" id="KW-1185">Reference proteome</keyword>
<dbReference type="InterPro" id="IPR036397">
    <property type="entry name" value="RNaseH_sf"/>
</dbReference>
<reference evidence="1" key="1">
    <citation type="submission" date="2013-05" db="EMBL/GenBank/DDBJ databases">
        <authorList>
            <person name="Yim A.K.Y."/>
            <person name="Chan T.F."/>
            <person name="Ji K.M."/>
            <person name="Liu X.Y."/>
            <person name="Zhou J.W."/>
            <person name="Li R.Q."/>
            <person name="Yang K.Y."/>
            <person name="Li J."/>
            <person name="Li M."/>
            <person name="Law P.T.W."/>
            <person name="Wu Y.L."/>
            <person name="Cai Z.L."/>
            <person name="Qin H."/>
            <person name="Bao Y."/>
            <person name="Leung R.K.K."/>
            <person name="Ng P.K.S."/>
            <person name="Zou J."/>
            <person name="Zhong X.J."/>
            <person name="Ran P.X."/>
            <person name="Zhong N.S."/>
            <person name="Liu Z.G."/>
            <person name="Tsui S.K.W."/>
        </authorList>
    </citation>
    <scope>NUCLEOTIDE SEQUENCE</scope>
    <source>
        <strain evidence="1">Derf</strain>
        <tissue evidence="1">Whole organism</tissue>
    </source>
</reference>
<dbReference type="EMBL" id="ASGP02000001">
    <property type="protein sequence ID" value="KAH9529221.1"/>
    <property type="molecule type" value="Genomic_DNA"/>
</dbReference>
<name>A0A922IEZ2_DERFA</name>
<reference evidence="1" key="2">
    <citation type="journal article" date="2022" name="Res Sq">
        <title>Comparative Genomics Reveals Insights into the Divergent Evolution of Astigmatic Mites and Household Pest Adaptations.</title>
        <authorList>
            <person name="Xiong Q."/>
            <person name="Wan A.T.-Y."/>
            <person name="Liu X.-Y."/>
            <person name="Fung C.S.-H."/>
            <person name="Xiao X."/>
            <person name="Malainual N."/>
            <person name="Hou J."/>
            <person name="Wang L."/>
            <person name="Wang M."/>
            <person name="Yang K."/>
            <person name="Cui Y."/>
            <person name="Leung E."/>
            <person name="Nong W."/>
            <person name="Shin S.-K."/>
            <person name="Au S."/>
            <person name="Jeong K.Y."/>
            <person name="Chew F.T."/>
            <person name="Hui J."/>
            <person name="Leung T.F."/>
            <person name="Tungtrongchitr A."/>
            <person name="Zhong N."/>
            <person name="Liu Z."/>
            <person name="Tsui S."/>
        </authorList>
    </citation>
    <scope>NUCLEOTIDE SEQUENCE</scope>
    <source>
        <strain evidence="1">Derf</strain>
        <tissue evidence="1">Whole organism</tissue>
    </source>
</reference>
<evidence type="ECO:0008006" key="3">
    <source>
        <dbReference type="Google" id="ProtNLM"/>
    </source>
</evidence>
<proteinExistence type="predicted"/>
<gene>
    <name evidence="1" type="ORF">DERF_003115</name>
</gene>
<accession>A0A922IEZ2</accession>
<protein>
    <recommendedName>
        <fullName evidence="3">DUF5641 domain-containing protein</fullName>
    </recommendedName>
</protein>
<dbReference type="Proteomes" id="UP000790347">
    <property type="component" value="Unassembled WGS sequence"/>
</dbReference>
<sequence length="226" mass="26266">MDRKFVMETTNYDIDKLDSNANKLSKMVDPNLNWKDCLLSLTDVQTIIQRFYERLIRSVKESLSAVVIKGHSQESFRTLLAEIQGVINDRPLFRSSDGTFVTPYHLIFGNERSTLFSSVNIVNFEHDKLTLLYEKLVGNIKKFWEIWSSSYLTELKNFRSEKGITPRVGDLAFFKAEQRRQDWPVVEILELNETGRVAKILDISNEKTYHRSIRCLVPLEGENVVN</sequence>
<evidence type="ECO:0000313" key="2">
    <source>
        <dbReference type="Proteomes" id="UP000790347"/>
    </source>
</evidence>
<comment type="caution">
    <text evidence="1">The sequence shown here is derived from an EMBL/GenBank/DDBJ whole genome shotgun (WGS) entry which is preliminary data.</text>
</comment>
<evidence type="ECO:0000313" key="1">
    <source>
        <dbReference type="EMBL" id="KAH9529221.1"/>
    </source>
</evidence>